<dbReference type="RefSeq" id="WP_260907237.1">
    <property type="nucleotide sequence ID" value="NZ_JAOCZP010000013.1"/>
</dbReference>
<dbReference type="InterPro" id="IPR001279">
    <property type="entry name" value="Metallo-B-lactamas"/>
</dbReference>
<dbReference type="EMBL" id="JAOCZP010000013">
    <property type="protein sequence ID" value="MCT7378331.1"/>
    <property type="molecule type" value="Genomic_DNA"/>
</dbReference>
<protein>
    <submittedName>
        <fullName evidence="6">MBL fold metallo-hydrolase</fullName>
    </submittedName>
</protein>
<evidence type="ECO:0000256" key="4">
    <source>
        <dbReference type="ARBA" id="ARBA00022833"/>
    </source>
</evidence>
<dbReference type="InterPro" id="IPR051013">
    <property type="entry name" value="MBL_superfamily_lactonases"/>
</dbReference>
<dbReference type="InterPro" id="IPR036866">
    <property type="entry name" value="RibonucZ/Hydroxyglut_hydro"/>
</dbReference>
<dbReference type="Pfam" id="PF00753">
    <property type="entry name" value="Lactamase_B"/>
    <property type="match status" value="1"/>
</dbReference>
<feature type="domain" description="Metallo-beta-lactamase" evidence="5">
    <location>
        <begin position="87"/>
        <end position="290"/>
    </location>
</feature>
<comment type="caution">
    <text evidence="6">The sequence shown here is derived from an EMBL/GenBank/DDBJ whole genome shotgun (WGS) entry which is preliminary data.</text>
</comment>
<organism evidence="6 7">
    <name type="scientific">Chelativorans salis</name>
    <dbReference type="NCBI Taxonomy" id="2978478"/>
    <lineage>
        <taxon>Bacteria</taxon>
        <taxon>Pseudomonadati</taxon>
        <taxon>Pseudomonadota</taxon>
        <taxon>Alphaproteobacteria</taxon>
        <taxon>Hyphomicrobiales</taxon>
        <taxon>Phyllobacteriaceae</taxon>
        <taxon>Chelativorans</taxon>
    </lineage>
</organism>
<dbReference type="SMART" id="SM00849">
    <property type="entry name" value="Lactamase_B"/>
    <property type="match status" value="1"/>
</dbReference>
<evidence type="ECO:0000256" key="3">
    <source>
        <dbReference type="ARBA" id="ARBA00022801"/>
    </source>
</evidence>
<proteinExistence type="inferred from homology"/>
<evidence type="ECO:0000259" key="5">
    <source>
        <dbReference type="SMART" id="SM00849"/>
    </source>
</evidence>
<accession>A0ABT2LVC0</accession>
<dbReference type="PANTHER" id="PTHR42978">
    <property type="entry name" value="QUORUM-QUENCHING LACTONASE YTNP-RELATED-RELATED"/>
    <property type="match status" value="1"/>
</dbReference>
<name>A0ABT2LVC0_9HYPH</name>
<evidence type="ECO:0000313" key="7">
    <source>
        <dbReference type="Proteomes" id="UP001320831"/>
    </source>
</evidence>
<keyword evidence="2" id="KW-0479">Metal-binding</keyword>
<dbReference type="PROSITE" id="PS51318">
    <property type="entry name" value="TAT"/>
    <property type="match status" value="1"/>
</dbReference>
<keyword evidence="3" id="KW-0378">Hydrolase</keyword>
<dbReference type="InterPro" id="IPR006311">
    <property type="entry name" value="TAT_signal"/>
</dbReference>
<sequence length="312" mass="33849">MLKPLAPVSRRRFLAGAAGFGALGLLPEGLHAAPAPHRFRHGDFEVTVISDGYLTAPSFFQATNVPPEEREAFFSEHGISLDELRSEANITLIRADDDLILFDTGSGKGFQPTAGAINDSLAAAGFDPADITKVVFTHGHPDHIWGTILPDGGLRFPNAAYYSAADEWDFWNGEAVFTHFPSEMHDLAREAQRQYAAVRNAVTMVKPGDDIVTGIHVLSTPGHTPGHVSFEVEGGDGLIVVADAIVHPVIYFAHPDWQFAFDAAPDVAAETRRTLLDRAATDKVKLLGFHWDYPGVGFAKRRGNGYTFMAEG</sequence>
<dbReference type="Proteomes" id="UP001320831">
    <property type="component" value="Unassembled WGS sequence"/>
</dbReference>
<reference evidence="6 7" key="1">
    <citation type="submission" date="2022-09" db="EMBL/GenBank/DDBJ databases">
        <title>Chelativorans salina sp. nov., a novel slightly halophilic bacterium isolated from a saline lake sediment enrichment.</title>
        <authorList>
            <person name="Gao L."/>
            <person name="Fang B.-Z."/>
            <person name="Li W.-J."/>
        </authorList>
    </citation>
    <scope>NUCLEOTIDE SEQUENCE [LARGE SCALE GENOMIC DNA]</scope>
    <source>
        <strain evidence="6 7">EGI FJ00035</strain>
    </source>
</reference>
<dbReference type="Gene3D" id="3.60.15.10">
    <property type="entry name" value="Ribonuclease Z/Hydroxyacylglutathione hydrolase-like"/>
    <property type="match status" value="1"/>
</dbReference>
<evidence type="ECO:0000256" key="2">
    <source>
        <dbReference type="ARBA" id="ARBA00022723"/>
    </source>
</evidence>
<evidence type="ECO:0000313" key="6">
    <source>
        <dbReference type="EMBL" id="MCT7378331.1"/>
    </source>
</evidence>
<dbReference type="CDD" id="cd07720">
    <property type="entry name" value="OPHC2-like_MBL-fold"/>
    <property type="match status" value="1"/>
</dbReference>
<gene>
    <name evidence="6" type="ORF">N5A92_25285</name>
</gene>
<dbReference type="SUPFAM" id="SSF56281">
    <property type="entry name" value="Metallo-hydrolase/oxidoreductase"/>
    <property type="match status" value="1"/>
</dbReference>
<dbReference type="PANTHER" id="PTHR42978:SF6">
    <property type="entry name" value="QUORUM-QUENCHING LACTONASE YTNP-RELATED"/>
    <property type="match status" value="1"/>
</dbReference>
<comment type="similarity">
    <text evidence="1">Belongs to the metallo-beta-lactamase superfamily.</text>
</comment>
<keyword evidence="4" id="KW-0862">Zinc</keyword>
<keyword evidence="7" id="KW-1185">Reference proteome</keyword>
<evidence type="ECO:0000256" key="1">
    <source>
        <dbReference type="ARBA" id="ARBA00007749"/>
    </source>
</evidence>